<proteinExistence type="predicted"/>
<sequence length="731" mass="76316">MKTFKITAMAVLAVFMITGLAFAQAYKPYVRTIELNVLNVPTFESGLGLTTPGDEWYVDSNATGTDAGTSWTDASLTIDAAINLAAASNGDIIHVSPTHTETYIAADGFDLDKAGITIIFEGDAENRAILIFGHADATVACGAANNTIYGGRYAAGITAVTAGIMVEAGCDNFTMVGPVAPEPTTAGWEFVDFIDLAALADSVHIYNLVYSNADAIGADHVIDMGNGVNKDFRLINAYIYGEFAISAVWSNDADEEVLIAGGNYTNLTNGEHVIEFSGSALGTIQDVVVRTDAQGTAVDPGGMSMVNVCWDDDAVEDSVCVPVVAGGESTQALADVHLDHMMALDGTTSKFPEQAVADSTICKMLGDDDPALCTTYDNSTDSLEAIGNLVASAAQVTDNDTSLATIHLNHLMALDGATEIYPEQAVSDSTICKMLGDDDPAVCTTYDNSTDSLEALGVKTTAIDTETTGMQTLDGATQKYPENAVDDSILCKILADDDPAVCSTYDNATDSLEAISVALAAGTGVTTATAAIFLDNIMALDGATQIYPENAVEDSTICKMLADDDPANCSTYDNTTDSLEAIGVKTTLTQSRLQFITVSNVQSDAIPNNTQTAGEITGAASGDLWLEEVAFQCDAVGWAVGTNIELSVDNVYGPNTADLPIYLEVMGSFGATNWVGLADATSHSFPLLLESGKIVYIHADDNAPTGTGKCTVAFKWTPVAAGATIAPADLP</sequence>
<dbReference type="SUPFAM" id="SSF51126">
    <property type="entry name" value="Pectin lyase-like"/>
    <property type="match status" value="1"/>
</dbReference>
<name>A0A0F9NSD0_9ZZZZ</name>
<evidence type="ECO:0000313" key="1">
    <source>
        <dbReference type="EMBL" id="KKN14942.1"/>
    </source>
</evidence>
<dbReference type="InterPro" id="IPR011050">
    <property type="entry name" value="Pectin_lyase_fold/virulence"/>
</dbReference>
<dbReference type="AlphaFoldDB" id="A0A0F9NSD0"/>
<accession>A0A0F9NSD0</accession>
<organism evidence="1">
    <name type="scientific">marine sediment metagenome</name>
    <dbReference type="NCBI Taxonomy" id="412755"/>
    <lineage>
        <taxon>unclassified sequences</taxon>
        <taxon>metagenomes</taxon>
        <taxon>ecological metagenomes</taxon>
    </lineage>
</organism>
<dbReference type="EMBL" id="LAZR01003764">
    <property type="protein sequence ID" value="KKN14942.1"/>
    <property type="molecule type" value="Genomic_DNA"/>
</dbReference>
<reference evidence="1" key="1">
    <citation type="journal article" date="2015" name="Nature">
        <title>Complex archaea that bridge the gap between prokaryotes and eukaryotes.</title>
        <authorList>
            <person name="Spang A."/>
            <person name="Saw J.H."/>
            <person name="Jorgensen S.L."/>
            <person name="Zaremba-Niedzwiedzka K."/>
            <person name="Martijn J."/>
            <person name="Lind A.E."/>
            <person name="van Eijk R."/>
            <person name="Schleper C."/>
            <person name="Guy L."/>
            <person name="Ettema T.J."/>
        </authorList>
    </citation>
    <scope>NUCLEOTIDE SEQUENCE</scope>
</reference>
<protein>
    <submittedName>
        <fullName evidence="1">Uncharacterized protein</fullName>
    </submittedName>
</protein>
<comment type="caution">
    <text evidence="1">The sequence shown here is derived from an EMBL/GenBank/DDBJ whole genome shotgun (WGS) entry which is preliminary data.</text>
</comment>
<gene>
    <name evidence="1" type="ORF">LCGC14_0991010</name>
</gene>